<dbReference type="Pfam" id="PF00620">
    <property type="entry name" value="RhoGAP"/>
    <property type="match status" value="1"/>
</dbReference>
<evidence type="ECO:0000313" key="4">
    <source>
        <dbReference type="Proteomes" id="UP001211907"/>
    </source>
</evidence>
<dbReference type="GO" id="GO:0007165">
    <property type="term" value="P:signal transduction"/>
    <property type="evidence" value="ECO:0007669"/>
    <property type="project" value="InterPro"/>
</dbReference>
<dbReference type="AlphaFoldDB" id="A0AAD5XHB2"/>
<dbReference type="SMART" id="SM00324">
    <property type="entry name" value="RhoGAP"/>
    <property type="match status" value="1"/>
</dbReference>
<name>A0AAD5XHB2_9FUNG</name>
<dbReference type="GO" id="GO:0005737">
    <property type="term" value="C:cytoplasm"/>
    <property type="evidence" value="ECO:0007669"/>
    <property type="project" value="TreeGrafter"/>
</dbReference>
<comment type="caution">
    <text evidence="3">The sequence shown here is derived from an EMBL/GenBank/DDBJ whole genome shotgun (WGS) entry which is preliminary data.</text>
</comment>
<accession>A0AAD5XHB2</accession>
<organism evidence="3 4">
    <name type="scientific">Physocladia obscura</name>
    <dbReference type="NCBI Taxonomy" id="109957"/>
    <lineage>
        <taxon>Eukaryota</taxon>
        <taxon>Fungi</taxon>
        <taxon>Fungi incertae sedis</taxon>
        <taxon>Chytridiomycota</taxon>
        <taxon>Chytridiomycota incertae sedis</taxon>
        <taxon>Chytridiomycetes</taxon>
        <taxon>Chytridiales</taxon>
        <taxon>Chytriomycetaceae</taxon>
        <taxon>Physocladia</taxon>
    </lineage>
</organism>
<dbReference type="EMBL" id="JADGJH010000977">
    <property type="protein sequence ID" value="KAJ3120297.1"/>
    <property type="molecule type" value="Genomic_DNA"/>
</dbReference>
<dbReference type="PROSITE" id="PS50238">
    <property type="entry name" value="RHOGAP"/>
    <property type="match status" value="1"/>
</dbReference>
<reference evidence="3" key="1">
    <citation type="submission" date="2020-05" db="EMBL/GenBank/DDBJ databases">
        <title>Phylogenomic resolution of chytrid fungi.</title>
        <authorList>
            <person name="Stajich J.E."/>
            <person name="Amses K."/>
            <person name="Simmons R."/>
            <person name="Seto K."/>
            <person name="Myers J."/>
            <person name="Bonds A."/>
            <person name="Quandt C.A."/>
            <person name="Barry K."/>
            <person name="Liu P."/>
            <person name="Grigoriev I."/>
            <person name="Longcore J.E."/>
            <person name="James T.Y."/>
        </authorList>
    </citation>
    <scope>NUCLEOTIDE SEQUENCE</scope>
    <source>
        <strain evidence="3">JEL0513</strain>
    </source>
</reference>
<evidence type="ECO:0000259" key="2">
    <source>
        <dbReference type="PROSITE" id="PS50238"/>
    </source>
</evidence>
<dbReference type="Gene3D" id="1.10.555.10">
    <property type="entry name" value="Rho GTPase activation protein"/>
    <property type="match status" value="1"/>
</dbReference>
<protein>
    <recommendedName>
        <fullName evidence="2">Rho-GAP domain-containing protein</fullName>
    </recommendedName>
</protein>
<dbReference type="SUPFAM" id="SSF48350">
    <property type="entry name" value="GTPase activation domain, GAP"/>
    <property type="match status" value="1"/>
</dbReference>
<dbReference type="InterPro" id="IPR008936">
    <property type="entry name" value="Rho_GTPase_activation_prot"/>
</dbReference>
<evidence type="ECO:0000256" key="1">
    <source>
        <dbReference type="ARBA" id="ARBA00022468"/>
    </source>
</evidence>
<dbReference type="PANTHER" id="PTHR23176:SF134">
    <property type="entry name" value="RHO-TYPE GTPASE-ACTIVATING PROTEIN"/>
    <property type="match status" value="1"/>
</dbReference>
<keyword evidence="1" id="KW-0343">GTPase activation</keyword>
<keyword evidence="4" id="KW-1185">Reference proteome</keyword>
<evidence type="ECO:0000313" key="3">
    <source>
        <dbReference type="EMBL" id="KAJ3120297.1"/>
    </source>
</evidence>
<sequence>MDTYFQNTKYLQKSEYQYSPYSMSPEAFSLAHPKPVFGLDLTETSIRDDIQYPLIVEKCIQAVEKYGLRTQGLYRVSAAHHSVQKLRSLFDKDSEKVDLDEWSEDISVVSSALKLYFRELPNSLFPKSMYHAFIEAARQSDERNRLISIHELVNQLNDAHYSTLQALIGHLHNVQQLEAENRMGIQNLAIVWGPTLLDSPNDPMAAGFEPSELRLQSKVVETVLANYGKIFEL</sequence>
<dbReference type="InterPro" id="IPR050729">
    <property type="entry name" value="Rho-GAP"/>
</dbReference>
<dbReference type="Proteomes" id="UP001211907">
    <property type="component" value="Unassembled WGS sequence"/>
</dbReference>
<proteinExistence type="predicted"/>
<dbReference type="InterPro" id="IPR000198">
    <property type="entry name" value="RhoGAP_dom"/>
</dbReference>
<dbReference type="PANTHER" id="PTHR23176">
    <property type="entry name" value="RHO/RAC/CDC GTPASE-ACTIVATING PROTEIN"/>
    <property type="match status" value="1"/>
</dbReference>
<dbReference type="GO" id="GO:0005096">
    <property type="term" value="F:GTPase activator activity"/>
    <property type="evidence" value="ECO:0007669"/>
    <property type="project" value="UniProtKB-KW"/>
</dbReference>
<gene>
    <name evidence="3" type="ORF">HK100_012858</name>
</gene>
<feature type="domain" description="Rho-GAP" evidence="2">
    <location>
        <begin position="39"/>
        <end position="231"/>
    </location>
</feature>